<feature type="compositionally biased region" description="Polar residues" evidence="1">
    <location>
        <begin position="53"/>
        <end position="71"/>
    </location>
</feature>
<gene>
    <name evidence="2" type="ORF">H2200_005824</name>
</gene>
<sequence>MARVSVSSTNSNGVGSKNQSTLKNISQFISRKAKEHHDSVNAAYQTFYGVPSAPSSRRTSGASGQQTIRYA</sequence>
<evidence type="ECO:0000313" key="3">
    <source>
        <dbReference type="Proteomes" id="UP001172673"/>
    </source>
</evidence>
<dbReference type="AlphaFoldDB" id="A0AA38X9S6"/>
<protein>
    <submittedName>
        <fullName evidence="2">Uncharacterized protein</fullName>
    </submittedName>
</protein>
<evidence type="ECO:0000256" key="1">
    <source>
        <dbReference type="SAM" id="MobiDB-lite"/>
    </source>
</evidence>
<evidence type="ECO:0000313" key="2">
    <source>
        <dbReference type="EMBL" id="KAJ9609497.1"/>
    </source>
</evidence>
<feature type="region of interest" description="Disordered" evidence="1">
    <location>
        <begin position="1"/>
        <end position="22"/>
    </location>
</feature>
<accession>A0AA38X9S6</accession>
<feature type="region of interest" description="Disordered" evidence="1">
    <location>
        <begin position="48"/>
        <end position="71"/>
    </location>
</feature>
<keyword evidence="3" id="KW-1185">Reference proteome</keyword>
<name>A0AA38X9S6_9EURO</name>
<dbReference type="Proteomes" id="UP001172673">
    <property type="component" value="Unassembled WGS sequence"/>
</dbReference>
<reference evidence="2" key="1">
    <citation type="submission" date="2022-10" db="EMBL/GenBank/DDBJ databases">
        <title>Culturing micro-colonial fungi from biological soil crusts in the Mojave desert and describing Neophaeococcomyces mojavensis, and introducing the new genera and species Taxawa tesnikishii.</title>
        <authorList>
            <person name="Kurbessoian T."/>
            <person name="Stajich J.E."/>
        </authorList>
    </citation>
    <scope>NUCLEOTIDE SEQUENCE</scope>
    <source>
        <strain evidence="2">TK_41</strain>
    </source>
</reference>
<feature type="compositionally biased region" description="Low complexity" evidence="1">
    <location>
        <begin position="1"/>
        <end position="16"/>
    </location>
</feature>
<comment type="caution">
    <text evidence="2">The sequence shown here is derived from an EMBL/GenBank/DDBJ whole genome shotgun (WGS) entry which is preliminary data.</text>
</comment>
<proteinExistence type="predicted"/>
<organism evidence="2 3">
    <name type="scientific">Cladophialophora chaetospira</name>
    <dbReference type="NCBI Taxonomy" id="386627"/>
    <lineage>
        <taxon>Eukaryota</taxon>
        <taxon>Fungi</taxon>
        <taxon>Dikarya</taxon>
        <taxon>Ascomycota</taxon>
        <taxon>Pezizomycotina</taxon>
        <taxon>Eurotiomycetes</taxon>
        <taxon>Chaetothyriomycetidae</taxon>
        <taxon>Chaetothyriales</taxon>
        <taxon>Herpotrichiellaceae</taxon>
        <taxon>Cladophialophora</taxon>
    </lineage>
</organism>
<dbReference type="EMBL" id="JAPDRK010000008">
    <property type="protein sequence ID" value="KAJ9609497.1"/>
    <property type="molecule type" value="Genomic_DNA"/>
</dbReference>